<evidence type="ECO:0000313" key="3">
    <source>
        <dbReference type="Proteomes" id="UP000290572"/>
    </source>
</evidence>
<dbReference type="AlphaFoldDB" id="A0A498MDC1"/>
<dbReference type="Pfam" id="PF20231">
    <property type="entry name" value="DUF6589"/>
    <property type="match status" value="1"/>
</dbReference>
<evidence type="ECO:0000313" key="2">
    <source>
        <dbReference type="EMBL" id="RXN19178.1"/>
    </source>
</evidence>
<comment type="caution">
    <text evidence="2">The sequence shown here is derived from an EMBL/GenBank/DDBJ whole genome shotgun (WGS) entry which is preliminary data.</text>
</comment>
<name>A0A498MDC1_LABRO</name>
<dbReference type="STRING" id="84645.A0A498MDC1"/>
<gene>
    <name evidence="2" type="ORF">ROHU_025891</name>
</gene>
<protein>
    <recommendedName>
        <fullName evidence="1">DUF6589 domain-containing protein</fullName>
    </recommendedName>
</protein>
<dbReference type="InterPro" id="IPR046496">
    <property type="entry name" value="DUF6589"/>
</dbReference>
<dbReference type="EMBL" id="QBIY01012683">
    <property type="protein sequence ID" value="RXN19178.1"/>
    <property type="molecule type" value="Genomic_DNA"/>
</dbReference>
<evidence type="ECO:0000259" key="1">
    <source>
        <dbReference type="Pfam" id="PF20231"/>
    </source>
</evidence>
<dbReference type="Proteomes" id="UP000290572">
    <property type="component" value="Unassembled WGS sequence"/>
</dbReference>
<feature type="domain" description="DUF6589" evidence="1">
    <location>
        <begin position="174"/>
        <end position="422"/>
    </location>
</feature>
<accession>A0A498MDC1</accession>
<sequence>MVSALPHLIKTPSKSVGNVCRLCSETFKASKTNKHRLFRGHDSKDKVEFTIVLEEFVGVLHDTSLAICTSCRSVLMRTTQIMTQRLLEELNQATQMGRHQLQFRWSVRNTHQEHQCRSQLIILDLTVTPHTMTISHQRLDYHWLLMVGNHERVTAEFLPRERFVSITDVPLSELLPNLEDRQMLRSEFKELVGRVVVQHFTAFKQFSNVLLWHIPHMYSDVMAQKTEITPLGLLEVDEKVSADMVKAVQYINQRYVPYTSDLENGNNISKPVVHVILSGDQLTKQNADAAIRAKANEDSSFERMEGLVPVTADFHCSMNFNDVIFKRFYSPSSQCDFGSFFHLRNVVHRTNVTKSALGDNYRPCNTFIQDVLDASIIAVVLHHFSLHTQDDMPVSMPTSFLSNEEKQDWFDEQILNIVDTYILNESPEFHNMLQGNLQSPPQSTAVPQPIVCQMPRCSHPPFKT</sequence>
<keyword evidence="3" id="KW-1185">Reference proteome</keyword>
<organism evidence="2 3">
    <name type="scientific">Labeo rohita</name>
    <name type="common">Indian major carp</name>
    <name type="synonym">Cyprinus rohita</name>
    <dbReference type="NCBI Taxonomy" id="84645"/>
    <lineage>
        <taxon>Eukaryota</taxon>
        <taxon>Metazoa</taxon>
        <taxon>Chordata</taxon>
        <taxon>Craniata</taxon>
        <taxon>Vertebrata</taxon>
        <taxon>Euteleostomi</taxon>
        <taxon>Actinopterygii</taxon>
        <taxon>Neopterygii</taxon>
        <taxon>Teleostei</taxon>
        <taxon>Ostariophysi</taxon>
        <taxon>Cypriniformes</taxon>
        <taxon>Cyprinidae</taxon>
        <taxon>Labeoninae</taxon>
        <taxon>Labeonini</taxon>
        <taxon>Labeo</taxon>
    </lineage>
</organism>
<proteinExistence type="predicted"/>
<reference evidence="2 3" key="1">
    <citation type="submission" date="2018-03" db="EMBL/GenBank/DDBJ databases">
        <title>Draft genome sequence of Rohu Carp (Labeo rohita).</title>
        <authorList>
            <person name="Das P."/>
            <person name="Kushwaha B."/>
            <person name="Joshi C.G."/>
            <person name="Kumar D."/>
            <person name="Nagpure N.S."/>
            <person name="Sahoo L."/>
            <person name="Das S.P."/>
            <person name="Bit A."/>
            <person name="Patnaik S."/>
            <person name="Meher P.K."/>
            <person name="Jayasankar P."/>
            <person name="Koringa P.G."/>
            <person name="Patel N.V."/>
            <person name="Hinsu A.T."/>
            <person name="Kumar R."/>
            <person name="Pandey M."/>
            <person name="Agarwal S."/>
            <person name="Srivastava S."/>
            <person name="Singh M."/>
            <person name="Iquebal M.A."/>
            <person name="Jaiswal S."/>
            <person name="Angadi U.B."/>
            <person name="Kumar N."/>
            <person name="Raza M."/>
            <person name="Shah T.M."/>
            <person name="Rai A."/>
            <person name="Jena J.K."/>
        </authorList>
    </citation>
    <scope>NUCLEOTIDE SEQUENCE [LARGE SCALE GENOMIC DNA]</scope>
    <source>
        <strain evidence="2">DASCIFA01</strain>
        <tissue evidence="2">Testis</tissue>
    </source>
</reference>